<evidence type="ECO:0000313" key="1">
    <source>
        <dbReference type="EMBL" id="PON51323.1"/>
    </source>
</evidence>
<keyword evidence="2" id="KW-1185">Reference proteome</keyword>
<dbReference type="EMBL" id="JXTB01000234">
    <property type="protein sequence ID" value="PON51323.1"/>
    <property type="molecule type" value="Genomic_DNA"/>
</dbReference>
<dbReference type="Proteomes" id="UP000237105">
    <property type="component" value="Unassembled WGS sequence"/>
</dbReference>
<accession>A0A2P5BR93</accession>
<name>A0A2P5BR93_PARAD</name>
<comment type="caution">
    <text evidence="1">The sequence shown here is derived from an EMBL/GenBank/DDBJ whole genome shotgun (WGS) entry which is preliminary data.</text>
</comment>
<dbReference type="AlphaFoldDB" id="A0A2P5BR93"/>
<organism evidence="1 2">
    <name type="scientific">Parasponia andersonii</name>
    <name type="common">Sponia andersonii</name>
    <dbReference type="NCBI Taxonomy" id="3476"/>
    <lineage>
        <taxon>Eukaryota</taxon>
        <taxon>Viridiplantae</taxon>
        <taxon>Streptophyta</taxon>
        <taxon>Embryophyta</taxon>
        <taxon>Tracheophyta</taxon>
        <taxon>Spermatophyta</taxon>
        <taxon>Magnoliopsida</taxon>
        <taxon>eudicotyledons</taxon>
        <taxon>Gunneridae</taxon>
        <taxon>Pentapetalae</taxon>
        <taxon>rosids</taxon>
        <taxon>fabids</taxon>
        <taxon>Rosales</taxon>
        <taxon>Cannabaceae</taxon>
        <taxon>Parasponia</taxon>
    </lineage>
</organism>
<gene>
    <name evidence="1" type="ORF">PanWU01x14_216900</name>
</gene>
<sequence length="50" mass="5844">MIATYKSSVHPLVSKNIWIILKDQRIKYQSLLQNLKERQDVEGARNMGTK</sequence>
<proteinExistence type="predicted"/>
<evidence type="ECO:0000313" key="2">
    <source>
        <dbReference type="Proteomes" id="UP000237105"/>
    </source>
</evidence>
<protein>
    <submittedName>
        <fullName evidence="1">Uncharacterized protein</fullName>
    </submittedName>
</protein>
<reference evidence="2" key="1">
    <citation type="submission" date="2016-06" db="EMBL/GenBank/DDBJ databases">
        <title>Parallel loss of symbiosis genes in relatives of nitrogen-fixing non-legume Parasponia.</title>
        <authorList>
            <person name="Van Velzen R."/>
            <person name="Holmer R."/>
            <person name="Bu F."/>
            <person name="Rutten L."/>
            <person name="Van Zeijl A."/>
            <person name="Liu W."/>
            <person name="Santuari L."/>
            <person name="Cao Q."/>
            <person name="Sharma T."/>
            <person name="Shen D."/>
            <person name="Roswanjaya Y."/>
            <person name="Wardhani T."/>
            <person name="Kalhor M.S."/>
            <person name="Jansen J."/>
            <person name="Van den Hoogen J."/>
            <person name="Gungor B."/>
            <person name="Hartog M."/>
            <person name="Hontelez J."/>
            <person name="Verver J."/>
            <person name="Yang W.-C."/>
            <person name="Schijlen E."/>
            <person name="Repin R."/>
            <person name="Schilthuizen M."/>
            <person name="Schranz E."/>
            <person name="Heidstra R."/>
            <person name="Miyata K."/>
            <person name="Fedorova E."/>
            <person name="Kohlen W."/>
            <person name="Bisseling T."/>
            <person name="Smit S."/>
            <person name="Geurts R."/>
        </authorList>
    </citation>
    <scope>NUCLEOTIDE SEQUENCE [LARGE SCALE GENOMIC DNA]</scope>
    <source>
        <strain evidence="2">cv. WU1-14</strain>
    </source>
</reference>